<dbReference type="InterPro" id="IPR000868">
    <property type="entry name" value="Isochorismatase-like_dom"/>
</dbReference>
<dbReference type="Gene3D" id="3.40.50.850">
    <property type="entry name" value="Isochorismatase-like"/>
    <property type="match status" value="1"/>
</dbReference>
<dbReference type="EMBL" id="BMJQ01000001">
    <property type="protein sequence ID" value="GGF02429.1"/>
    <property type="molecule type" value="Genomic_DNA"/>
</dbReference>
<dbReference type="InterPro" id="IPR053152">
    <property type="entry name" value="Hydrolase_YcaC-like"/>
</dbReference>
<dbReference type="Proteomes" id="UP000646365">
    <property type="component" value="Unassembled WGS sequence"/>
</dbReference>
<reference evidence="2" key="2">
    <citation type="submission" date="2020-09" db="EMBL/GenBank/DDBJ databases">
        <authorList>
            <person name="Sun Q."/>
            <person name="Zhou Y."/>
        </authorList>
    </citation>
    <scope>NUCLEOTIDE SEQUENCE</scope>
    <source>
        <strain evidence="2">CGMCC 1.15725</strain>
    </source>
</reference>
<gene>
    <name evidence="2" type="ORF">GCM10011611_04910</name>
</gene>
<accession>A0A8J3E1M9</accession>
<evidence type="ECO:0000313" key="2">
    <source>
        <dbReference type="EMBL" id="GGF02429.1"/>
    </source>
</evidence>
<sequence>MVDAALVHNRFAERLRADGAVLAIIDGQADLLATAVAPVGGTAALHNNLMGLARLGHAFNLPTVLGVSTGAACGPVLDELVDLFGAAAIVKRRAGAFWDDPASREAVLAHGRRHLIVASLTPAFGIAETALGARGDGLEVHAVLDASAGSSDGAGRIGMARMTAAGVRLTSWVAVLAELGATCVDIAGGNGAAAVRDNLDRYTAAAATLT</sequence>
<proteinExistence type="predicted"/>
<organism evidence="2 3">
    <name type="scientific">Aliidongia dinghuensis</name>
    <dbReference type="NCBI Taxonomy" id="1867774"/>
    <lineage>
        <taxon>Bacteria</taxon>
        <taxon>Pseudomonadati</taxon>
        <taxon>Pseudomonadota</taxon>
        <taxon>Alphaproteobacteria</taxon>
        <taxon>Rhodospirillales</taxon>
        <taxon>Dongiaceae</taxon>
        <taxon>Aliidongia</taxon>
    </lineage>
</organism>
<comment type="caution">
    <text evidence="2">The sequence shown here is derived from an EMBL/GenBank/DDBJ whole genome shotgun (WGS) entry which is preliminary data.</text>
</comment>
<name>A0A8J3E1M9_9PROT</name>
<evidence type="ECO:0000259" key="1">
    <source>
        <dbReference type="Pfam" id="PF00857"/>
    </source>
</evidence>
<dbReference type="PANTHER" id="PTHR43559:SF3">
    <property type="entry name" value="HYDROLASE YCAC-RELATED"/>
    <property type="match status" value="1"/>
</dbReference>
<dbReference type="PANTHER" id="PTHR43559">
    <property type="entry name" value="HYDROLASE YCAC-RELATED"/>
    <property type="match status" value="1"/>
</dbReference>
<reference evidence="2" key="1">
    <citation type="journal article" date="2014" name="Int. J. Syst. Evol. Microbiol.">
        <title>Complete genome sequence of Corynebacterium casei LMG S-19264T (=DSM 44701T), isolated from a smear-ripened cheese.</title>
        <authorList>
            <consortium name="US DOE Joint Genome Institute (JGI-PGF)"/>
            <person name="Walter F."/>
            <person name="Albersmeier A."/>
            <person name="Kalinowski J."/>
            <person name="Ruckert C."/>
        </authorList>
    </citation>
    <scope>NUCLEOTIDE SEQUENCE</scope>
    <source>
        <strain evidence="2">CGMCC 1.15725</strain>
    </source>
</reference>
<dbReference type="Pfam" id="PF00857">
    <property type="entry name" value="Isochorismatase"/>
    <property type="match status" value="1"/>
</dbReference>
<dbReference type="SUPFAM" id="SSF52499">
    <property type="entry name" value="Isochorismatase-like hydrolases"/>
    <property type="match status" value="1"/>
</dbReference>
<keyword evidence="3" id="KW-1185">Reference proteome</keyword>
<dbReference type="InterPro" id="IPR036380">
    <property type="entry name" value="Isochorismatase-like_sf"/>
</dbReference>
<dbReference type="AlphaFoldDB" id="A0A8J3E1M9"/>
<feature type="domain" description="Isochorismatase-like" evidence="1">
    <location>
        <begin position="70"/>
        <end position="172"/>
    </location>
</feature>
<protein>
    <recommendedName>
        <fullName evidence="1">Isochorismatase-like domain-containing protein</fullName>
    </recommendedName>
</protein>
<dbReference type="RefSeq" id="WP_189042062.1">
    <property type="nucleotide sequence ID" value="NZ_BMJQ01000001.1"/>
</dbReference>
<evidence type="ECO:0000313" key="3">
    <source>
        <dbReference type="Proteomes" id="UP000646365"/>
    </source>
</evidence>